<proteinExistence type="predicted"/>
<feature type="transmembrane region" description="Helical" evidence="1">
    <location>
        <begin position="12"/>
        <end position="32"/>
    </location>
</feature>
<organism evidence="3 4">
    <name type="scientific">Candidatus Gottesmanbacteria bacterium GW2011_GWA2_47_9</name>
    <dbReference type="NCBI Taxonomy" id="1618445"/>
    <lineage>
        <taxon>Bacteria</taxon>
        <taxon>Candidatus Gottesmaniibacteriota</taxon>
    </lineage>
</organism>
<gene>
    <name evidence="3" type="ORF">UY16_C0063G0001</name>
</gene>
<evidence type="ECO:0000313" key="3">
    <source>
        <dbReference type="EMBL" id="KKU86048.1"/>
    </source>
</evidence>
<keyword evidence="1" id="KW-0472">Membrane</keyword>
<dbReference type="AlphaFoldDB" id="A0A0G1W6Q8"/>
<sequence length="280" mass="30410">MSTIFTQNRKRGLLISFVLLFLSLYTGFWIFYFAKPGKAEAAWYNGSWQYRKALTFDNSGQGTNLTNFPVMVKLSNDTFDFAAAQATGADLRFTDSDGTTVLNYEIEKFDATNKSAIIWVQVPQVDASSTTDSIYLYWGNPKAATTADADATWNSGYKGVYHLNDSAATTTVTDSSGNANTITASANTSTQYASASGQLAGSFLTMGTPHRLPNIGAQNYEYLPSLKLDANNYPVVAYYEGDAGDLIVVHCNDLDCTGDNESVTAPDSTNVTGQYPSLQF</sequence>
<reference evidence="3 4" key="1">
    <citation type="journal article" date="2015" name="Nature">
        <title>rRNA introns, odd ribosomes, and small enigmatic genomes across a large radiation of phyla.</title>
        <authorList>
            <person name="Brown C.T."/>
            <person name="Hug L.A."/>
            <person name="Thomas B.C."/>
            <person name="Sharon I."/>
            <person name="Castelle C.J."/>
            <person name="Singh A."/>
            <person name="Wilkins M.J."/>
            <person name="Williams K.H."/>
            <person name="Banfield J.F."/>
        </authorList>
    </citation>
    <scope>NUCLEOTIDE SEQUENCE [LARGE SCALE GENOMIC DNA]</scope>
</reference>
<feature type="non-terminal residue" evidence="3">
    <location>
        <position position="280"/>
    </location>
</feature>
<evidence type="ECO:0000256" key="1">
    <source>
        <dbReference type="SAM" id="Phobius"/>
    </source>
</evidence>
<keyword evidence="1" id="KW-1133">Transmembrane helix</keyword>
<accession>A0A0G1W6Q8</accession>
<feature type="domain" description="DUF2341" evidence="2">
    <location>
        <begin position="88"/>
        <end position="168"/>
    </location>
</feature>
<comment type="caution">
    <text evidence="3">The sequence shown here is derived from an EMBL/GenBank/DDBJ whole genome shotgun (WGS) entry which is preliminary data.</text>
</comment>
<dbReference type="EMBL" id="LCOY01000063">
    <property type="protein sequence ID" value="KKU86048.1"/>
    <property type="molecule type" value="Genomic_DNA"/>
</dbReference>
<dbReference type="InterPro" id="IPR018765">
    <property type="entry name" value="DUF2341"/>
</dbReference>
<keyword evidence="1" id="KW-0812">Transmembrane</keyword>
<name>A0A0G1W6Q8_9BACT</name>
<evidence type="ECO:0000259" key="2">
    <source>
        <dbReference type="Pfam" id="PF10102"/>
    </source>
</evidence>
<evidence type="ECO:0000313" key="4">
    <source>
        <dbReference type="Proteomes" id="UP000034739"/>
    </source>
</evidence>
<dbReference type="Pfam" id="PF10102">
    <property type="entry name" value="DUF2341"/>
    <property type="match status" value="1"/>
</dbReference>
<protein>
    <submittedName>
        <fullName evidence="3">Outer membrane transport energization protein ExbB</fullName>
    </submittedName>
</protein>
<dbReference type="Proteomes" id="UP000034739">
    <property type="component" value="Unassembled WGS sequence"/>
</dbReference>